<organism evidence="1 2">
    <name type="scientific">Engystomops pustulosus</name>
    <name type="common">Tungara frog</name>
    <name type="synonym">Physalaemus pustulosus</name>
    <dbReference type="NCBI Taxonomy" id="76066"/>
    <lineage>
        <taxon>Eukaryota</taxon>
        <taxon>Metazoa</taxon>
        <taxon>Chordata</taxon>
        <taxon>Craniata</taxon>
        <taxon>Vertebrata</taxon>
        <taxon>Euteleostomi</taxon>
        <taxon>Amphibia</taxon>
        <taxon>Batrachia</taxon>
        <taxon>Anura</taxon>
        <taxon>Neobatrachia</taxon>
        <taxon>Hyloidea</taxon>
        <taxon>Leptodactylidae</taxon>
        <taxon>Leiuperinae</taxon>
        <taxon>Engystomops</taxon>
    </lineage>
</organism>
<dbReference type="AlphaFoldDB" id="A0AAV7B5M3"/>
<dbReference type="Proteomes" id="UP000824782">
    <property type="component" value="Unassembled WGS sequence"/>
</dbReference>
<name>A0AAV7B5M3_ENGPU</name>
<proteinExistence type="predicted"/>
<accession>A0AAV7B5M3</accession>
<gene>
    <name evidence="1" type="ORF">GDO81_013787</name>
</gene>
<keyword evidence="2" id="KW-1185">Reference proteome</keyword>
<sequence>MRVILCEGHTGTEGKEGKWGAGCVRRRKHRRNMGVQIEKELDKLECRLQERETGSNGRGRGYNGASCVSRGTYGGTGYMKGACGYRLCEKEVDITGAGCVRSRGICVGCRLGERDWNICKRRPTYGVQAV</sequence>
<reference evidence="1" key="1">
    <citation type="thesis" date="2020" institute="ProQuest LLC" country="789 East Eisenhower Parkway, Ann Arbor, MI, USA">
        <title>Comparative Genomics and Chromosome Evolution.</title>
        <authorList>
            <person name="Mudd A.B."/>
        </authorList>
    </citation>
    <scope>NUCLEOTIDE SEQUENCE</scope>
    <source>
        <strain evidence="1">237g6f4</strain>
        <tissue evidence="1">Blood</tissue>
    </source>
</reference>
<evidence type="ECO:0000313" key="2">
    <source>
        <dbReference type="Proteomes" id="UP000824782"/>
    </source>
</evidence>
<protein>
    <submittedName>
        <fullName evidence="1">Uncharacterized protein</fullName>
    </submittedName>
</protein>
<evidence type="ECO:0000313" key="1">
    <source>
        <dbReference type="EMBL" id="KAG8567825.1"/>
    </source>
</evidence>
<dbReference type="EMBL" id="WNYA01000006">
    <property type="protein sequence ID" value="KAG8567825.1"/>
    <property type="molecule type" value="Genomic_DNA"/>
</dbReference>
<comment type="caution">
    <text evidence="1">The sequence shown here is derived from an EMBL/GenBank/DDBJ whole genome shotgun (WGS) entry which is preliminary data.</text>
</comment>